<name>A0A398AAQ2_BRACM</name>
<feature type="transmembrane region" description="Helical" evidence="1">
    <location>
        <begin position="6"/>
        <end position="28"/>
    </location>
</feature>
<evidence type="ECO:0000313" key="2">
    <source>
        <dbReference type="EMBL" id="RID74879.1"/>
    </source>
</evidence>
<accession>A0A398AAQ2</accession>
<evidence type="ECO:0008006" key="4">
    <source>
        <dbReference type="Google" id="ProtNLM"/>
    </source>
</evidence>
<evidence type="ECO:0000256" key="1">
    <source>
        <dbReference type="SAM" id="Phobius"/>
    </source>
</evidence>
<keyword evidence="1" id="KW-0472">Membrane</keyword>
<evidence type="ECO:0000313" key="3">
    <source>
        <dbReference type="Proteomes" id="UP000264353"/>
    </source>
</evidence>
<reference evidence="2 3" key="1">
    <citation type="submission" date="2018-06" db="EMBL/GenBank/DDBJ databases">
        <title>WGS assembly of Brassica rapa FPsc.</title>
        <authorList>
            <person name="Bowman J."/>
            <person name="Kohchi T."/>
            <person name="Yamato K."/>
            <person name="Jenkins J."/>
            <person name="Shu S."/>
            <person name="Ishizaki K."/>
            <person name="Yamaoka S."/>
            <person name="Nishihama R."/>
            <person name="Nakamura Y."/>
            <person name="Berger F."/>
            <person name="Adam C."/>
            <person name="Aki S."/>
            <person name="Althoff F."/>
            <person name="Araki T."/>
            <person name="Arteaga-Vazquez M."/>
            <person name="Balasubrmanian S."/>
            <person name="Bauer D."/>
            <person name="Boehm C."/>
            <person name="Briginshaw L."/>
            <person name="Caballero-Perez J."/>
            <person name="Catarino B."/>
            <person name="Chen F."/>
            <person name="Chiyoda S."/>
            <person name="Chovatia M."/>
            <person name="Davies K."/>
            <person name="Delmans M."/>
            <person name="Demura T."/>
            <person name="Dierschke T."/>
            <person name="Dolan L."/>
            <person name="Dorantes-Acosta A."/>
            <person name="Eklund D."/>
            <person name="Florent S."/>
            <person name="Flores-Sandoval E."/>
            <person name="Fujiyama A."/>
            <person name="Fukuzawa H."/>
            <person name="Galik B."/>
            <person name="Grimanelli D."/>
            <person name="Grimwood J."/>
            <person name="Grossniklaus U."/>
            <person name="Hamada T."/>
            <person name="Haseloff J."/>
            <person name="Hetherington A."/>
            <person name="Higo A."/>
            <person name="Hirakawa Y."/>
            <person name="Hundley H."/>
            <person name="Ikeda Y."/>
            <person name="Inoue K."/>
            <person name="Inoue S."/>
            <person name="Ishida S."/>
            <person name="Jia Q."/>
            <person name="Kakita M."/>
            <person name="Kanazawa T."/>
            <person name="Kawai Y."/>
            <person name="Kawashima T."/>
            <person name="Kennedy M."/>
            <person name="Kinose K."/>
            <person name="Kinoshita T."/>
            <person name="Kohara Y."/>
            <person name="Koide E."/>
            <person name="Komatsu K."/>
            <person name="Kopischke S."/>
            <person name="Kubo M."/>
            <person name="Kyozuka J."/>
            <person name="Lagercrantz U."/>
            <person name="Lin S."/>
            <person name="Lindquist E."/>
            <person name="Lipzen A."/>
            <person name="Lu C."/>
            <person name="Luna E."/>
            <person name="Martienssen R."/>
            <person name="Minamino N."/>
            <person name="Mizutani M."/>
            <person name="Mizutani M."/>
            <person name="Mochizuki N."/>
            <person name="Monte I."/>
            <person name="Mosher R."/>
            <person name="Nagasaki H."/>
            <person name="Nakagami H."/>
            <person name="Naramoto S."/>
            <person name="Nishitani K."/>
            <person name="Ohtani M."/>
            <person name="Okamoto T."/>
            <person name="Okumura M."/>
            <person name="Phillips J."/>
            <person name="Pollak B."/>
            <person name="Reinders A."/>
            <person name="Roevekamp M."/>
            <person name="Sano R."/>
            <person name="Sawa S."/>
            <person name="Schmid M."/>
            <person name="Shirakawa M."/>
            <person name="Solano R."/>
            <person name="Spunde A."/>
            <person name="Suetsugu N."/>
            <person name="Sugano S."/>
            <person name="Sugiyama A."/>
            <person name="Sun R."/>
            <person name="Suzuki Y."/>
            <person name="Takenaka M."/>
            <person name="Takezawa D."/>
            <person name="Tomogane H."/>
            <person name="Tsuzuki M."/>
            <person name="Ueda T."/>
            <person name="Umeda M."/>
            <person name="Ward J."/>
            <person name="Watanabe Y."/>
            <person name="Yazaki K."/>
            <person name="Yokoyama R."/>
            <person name="Yoshitake Y."/>
            <person name="Yotsui I."/>
            <person name="Zachgo S."/>
            <person name="Schmutz J."/>
        </authorList>
    </citation>
    <scope>NUCLEOTIDE SEQUENCE [LARGE SCALE GENOMIC DNA]</scope>
    <source>
        <strain evidence="3">cv. B-3</strain>
    </source>
</reference>
<keyword evidence="1" id="KW-1133">Transmembrane helix</keyword>
<organism evidence="2 3">
    <name type="scientific">Brassica campestris</name>
    <name type="common">Field mustard</name>
    <dbReference type="NCBI Taxonomy" id="3711"/>
    <lineage>
        <taxon>Eukaryota</taxon>
        <taxon>Viridiplantae</taxon>
        <taxon>Streptophyta</taxon>
        <taxon>Embryophyta</taxon>
        <taxon>Tracheophyta</taxon>
        <taxon>Spermatophyta</taxon>
        <taxon>Magnoliopsida</taxon>
        <taxon>eudicotyledons</taxon>
        <taxon>Gunneridae</taxon>
        <taxon>Pentapetalae</taxon>
        <taxon>rosids</taxon>
        <taxon>malvids</taxon>
        <taxon>Brassicales</taxon>
        <taxon>Brassicaceae</taxon>
        <taxon>Brassiceae</taxon>
        <taxon>Brassica</taxon>
    </lineage>
</organism>
<proteinExistence type="predicted"/>
<keyword evidence="1" id="KW-0812">Transmembrane</keyword>
<dbReference type="AlphaFoldDB" id="A0A398AAQ2"/>
<dbReference type="EMBL" id="CM010629">
    <property type="protein sequence ID" value="RID74879.1"/>
    <property type="molecule type" value="Genomic_DNA"/>
</dbReference>
<dbReference type="Proteomes" id="UP000264353">
    <property type="component" value="Chromosome A2"/>
</dbReference>
<protein>
    <recommendedName>
        <fullName evidence="4">Copine C-terminal domain-containing protein</fullName>
    </recommendedName>
</protein>
<sequence length="63" mass="6972">MEEVKILRDFAILKLLSCFGFSYFGFFISKRNLDDLSKQVSETIDTIVNASLSIVLIGVGDGP</sequence>
<gene>
    <name evidence="2" type="ORF">BRARA_B01955</name>
</gene>